<evidence type="ECO:0000313" key="1">
    <source>
        <dbReference type="EMBL" id="DAA03206.1"/>
    </source>
</evidence>
<accession>Q6IIR0</accession>
<proteinExistence type="predicted"/>
<dbReference type="EMBL" id="BK003006">
    <property type="protein sequence ID" value="DAA03206.1"/>
    <property type="molecule type" value="Genomic_DNA"/>
</dbReference>
<dbReference type="AlphaFoldDB" id="Q6IIR0"/>
<name>Q6IIR0_DROME</name>
<protein>
    <submittedName>
        <fullName evidence="1">HDC17319</fullName>
    </submittedName>
</protein>
<gene>
    <name evidence="1" type="ORF">HDC17319</name>
</gene>
<sequence>MPCQDSPPALFPRFLLILIKLERQRRRWGCWMNWQRRRRRNSISQDKGSHQEETTGYGYTYAFCSFCSCSSSSDKLPLNPPKSILAGRWTTDCRPRSKSLHLSRRRDKVICGLLPTSLLREDILEVLRKSRPVSATTFPSAFRKTGGVDGEQDELQCADSSDCYTVIQCWPGDEYIGTSGFYSENGDCDGDCDVDCNFQCVRKFDNFGKLSVGSELRTVGFWTSGLHRRSLRRRLLLQLPYRVGIFHWSGPGDPKNFLKTDTNFYQSAA</sequence>
<reference evidence="1" key="1">
    <citation type="journal article" date="2003" name="Genome Biol.">
        <title>An integrated gene annotation and transcriptional profiling approach towards the full gene content of the Drosophila genome.</title>
        <authorList>
            <person name="Hild M."/>
            <person name="Beckmann B."/>
            <person name="Haas S.A."/>
            <person name="Koch B."/>
            <person name="Solovyev V."/>
            <person name="Busold C."/>
            <person name="Fellenberg K."/>
            <person name="Boutros M."/>
            <person name="Vingron M."/>
            <person name="Sauer F."/>
            <person name="Hoheisel J.D."/>
            <person name="Paro R."/>
        </authorList>
    </citation>
    <scope>NUCLEOTIDE SEQUENCE</scope>
</reference>
<organism evidence="1">
    <name type="scientific">Drosophila melanogaster</name>
    <name type="common">Fruit fly</name>
    <dbReference type="NCBI Taxonomy" id="7227"/>
    <lineage>
        <taxon>Eukaryota</taxon>
        <taxon>Metazoa</taxon>
        <taxon>Ecdysozoa</taxon>
        <taxon>Arthropoda</taxon>
        <taxon>Hexapoda</taxon>
        <taxon>Insecta</taxon>
        <taxon>Pterygota</taxon>
        <taxon>Neoptera</taxon>
        <taxon>Endopterygota</taxon>
        <taxon>Diptera</taxon>
        <taxon>Brachycera</taxon>
        <taxon>Muscomorpha</taxon>
        <taxon>Ephydroidea</taxon>
        <taxon>Drosophilidae</taxon>
        <taxon>Drosophila</taxon>
        <taxon>Sophophora</taxon>
    </lineage>
</organism>